<dbReference type="InterPro" id="IPR005824">
    <property type="entry name" value="KOW"/>
</dbReference>
<feature type="domain" description="KOW" evidence="9">
    <location>
        <begin position="98"/>
        <end position="125"/>
    </location>
</feature>
<keyword evidence="3" id="KW-0150">Chloroplast</keyword>
<reference evidence="10" key="1">
    <citation type="journal article" date="2019" name="Genome Biol. Evol.">
        <title>Plastid Genomes and Proteins Illuminate the Evolution of Eustigmatophyte Algae and Their Bacterial Endosymbionts.</title>
        <authorList>
            <person name="Sevcikova T."/>
            <person name="Yurchenko T."/>
            <person name="Fawley K.P."/>
            <person name="Amaral R."/>
            <person name="Strnad H."/>
            <person name="Santos L.M."/>
            <person name="Fawley M.W."/>
            <person name="Elias M."/>
        </authorList>
    </citation>
    <scope>NUCLEOTIDE SEQUENCE</scope>
    <source>
        <strain evidence="10">Mont 10/10-1w</strain>
    </source>
</reference>
<keyword evidence="4" id="KW-0934">Plastid</keyword>
<dbReference type="PANTHER" id="PTHR11143">
    <property type="entry name" value="60S RIBOSOMAL PROTEIN L26 FAMILY MEMBER"/>
    <property type="match status" value="1"/>
</dbReference>
<accession>A0A451FLF9</accession>
<sequence length="219" mass="24260">MAVRRGFLALVALGAVGLCAAFLPPSLKIASRGLVVPEEGRACAARIEMMAHRNDQLKRRRTSFLRYLRAPIHKRRSIMSSPLAKDLREQYGGVRAMPIRTGDEVVVTAGDHKKKTGKIVGVDRRKYYVHVEGITREKAGAKEAGKTSTTIPVPIRASKVKITKLYLDSSREAILKRRQEGRAAAAARKDARSKGSSDSPDPMWDEYQAELQRILKGEV</sequence>
<feature type="compositionally biased region" description="Basic and acidic residues" evidence="7">
    <location>
        <begin position="178"/>
        <end position="195"/>
    </location>
</feature>
<dbReference type="GO" id="GO:0015934">
    <property type="term" value="C:large ribosomal subunit"/>
    <property type="evidence" value="ECO:0007669"/>
    <property type="project" value="InterPro"/>
</dbReference>
<comment type="similarity">
    <text evidence="2">Belongs to the universal ribosomal protein uL24 family.</text>
</comment>
<keyword evidence="6" id="KW-0687">Ribonucleoprotein</keyword>
<evidence type="ECO:0000256" key="6">
    <source>
        <dbReference type="ARBA" id="ARBA00023274"/>
    </source>
</evidence>
<comment type="subcellular location">
    <subcellularLocation>
        <location evidence="1">Plastid</location>
        <location evidence="1">Chloroplast</location>
    </subcellularLocation>
</comment>
<dbReference type="GO" id="GO:0009507">
    <property type="term" value="C:chloroplast"/>
    <property type="evidence" value="ECO:0007669"/>
    <property type="project" value="UniProtKB-SubCell"/>
</dbReference>
<dbReference type="AlphaFoldDB" id="A0A451FLF9"/>
<dbReference type="InterPro" id="IPR008991">
    <property type="entry name" value="Translation_prot_SH3-like_sf"/>
</dbReference>
<proteinExistence type="inferred from homology"/>
<dbReference type="CDD" id="cd06089">
    <property type="entry name" value="KOW_RPL26"/>
    <property type="match status" value="1"/>
</dbReference>
<dbReference type="GO" id="GO:0003735">
    <property type="term" value="F:structural constituent of ribosome"/>
    <property type="evidence" value="ECO:0007669"/>
    <property type="project" value="InterPro"/>
</dbReference>
<dbReference type="Pfam" id="PF16906">
    <property type="entry name" value="Ribosomal_L26"/>
    <property type="match status" value="1"/>
</dbReference>
<evidence type="ECO:0000256" key="7">
    <source>
        <dbReference type="SAM" id="MobiDB-lite"/>
    </source>
</evidence>
<evidence type="ECO:0000259" key="9">
    <source>
        <dbReference type="SMART" id="SM00739"/>
    </source>
</evidence>
<feature type="chain" id="PRO_5019260592" evidence="8">
    <location>
        <begin position="22"/>
        <end position="219"/>
    </location>
</feature>
<organism evidence="10">
    <name type="scientific">Eustigmatophyceae sp. Mont 10/10-1w</name>
    <dbReference type="NCBI Taxonomy" id="2506145"/>
    <lineage>
        <taxon>Eukaryota</taxon>
        <taxon>Sar</taxon>
        <taxon>Stramenopiles</taxon>
        <taxon>Ochrophyta</taxon>
        <taxon>Eustigmatophyceae</taxon>
    </lineage>
</organism>
<dbReference type="InterPro" id="IPR014722">
    <property type="entry name" value="Rib_uL2_dom2"/>
</dbReference>
<protein>
    <submittedName>
        <fullName evidence="10">Plastid ribosomal protein L26</fullName>
    </submittedName>
</protein>
<keyword evidence="5 10" id="KW-0689">Ribosomal protein</keyword>
<dbReference type="SUPFAM" id="SSF50104">
    <property type="entry name" value="Translation proteins SH3-like domain"/>
    <property type="match status" value="1"/>
</dbReference>
<evidence type="ECO:0000256" key="4">
    <source>
        <dbReference type="ARBA" id="ARBA00022640"/>
    </source>
</evidence>
<dbReference type="SMR" id="A0A451FLF9"/>
<evidence type="ECO:0000256" key="8">
    <source>
        <dbReference type="SAM" id="SignalP"/>
    </source>
</evidence>
<evidence type="ECO:0000256" key="2">
    <source>
        <dbReference type="ARBA" id="ARBA00010618"/>
    </source>
</evidence>
<dbReference type="Pfam" id="PF00467">
    <property type="entry name" value="KOW"/>
    <property type="match status" value="1"/>
</dbReference>
<name>A0A451FLF9_9STRA</name>
<dbReference type="SMART" id="SM00739">
    <property type="entry name" value="KOW"/>
    <property type="match status" value="1"/>
</dbReference>
<evidence type="ECO:0000256" key="5">
    <source>
        <dbReference type="ARBA" id="ARBA00022980"/>
    </source>
</evidence>
<feature type="signal peptide" evidence="8">
    <location>
        <begin position="1"/>
        <end position="21"/>
    </location>
</feature>
<dbReference type="Gene3D" id="2.30.30.30">
    <property type="match status" value="1"/>
</dbReference>
<dbReference type="GO" id="GO:0003723">
    <property type="term" value="F:RNA binding"/>
    <property type="evidence" value="ECO:0007669"/>
    <property type="project" value="InterPro"/>
</dbReference>
<dbReference type="InterPro" id="IPR005756">
    <property type="entry name" value="Ribosomal_uL24_euk/arc"/>
</dbReference>
<dbReference type="EMBL" id="MK281428">
    <property type="protein sequence ID" value="QAA11200.1"/>
    <property type="molecule type" value="Genomic_DNA"/>
</dbReference>
<keyword evidence="8" id="KW-0732">Signal</keyword>
<evidence type="ECO:0000313" key="10">
    <source>
        <dbReference type="EMBL" id="QAA11200.1"/>
    </source>
</evidence>
<evidence type="ECO:0000256" key="1">
    <source>
        <dbReference type="ARBA" id="ARBA00004229"/>
    </source>
</evidence>
<feature type="region of interest" description="Disordered" evidence="7">
    <location>
        <begin position="178"/>
        <end position="205"/>
    </location>
</feature>
<evidence type="ECO:0000256" key="3">
    <source>
        <dbReference type="ARBA" id="ARBA00022528"/>
    </source>
</evidence>
<dbReference type="NCBIfam" id="TIGR01080">
    <property type="entry name" value="rplX_A_E"/>
    <property type="match status" value="1"/>
</dbReference>
<dbReference type="InterPro" id="IPR041988">
    <property type="entry name" value="Ribosomal_uL24_KOW"/>
</dbReference>
<dbReference type="GO" id="GO:0006412">
    <property type="term" value="P:translation"/>
    <property type="evidence" value="ECO:0007669"/>
    <property type="project" value="InterPro"/>
</dbReference>